<evidence type="ECO:0000313" key="3">
    <source>
        <dbReference type="Proteomes" id="UP000256709"/>
    </source>
</evidence>
<gene>
    <name evidence="2" type="ORF">B7R21_18550</name>
</gene>
<dbReference type="OrthoDB" id="4800194at2"/>
<dbReference type="AlphaFoldDB" id="A0A3E0VAW6"/>
<feature type="signal peptide" evidence="1">
    <location>
        <begin position="1"/>
        <end position="33"/>
    </location>
</feature>
<dbReference type="Proteomes" id="UP000256709">
    <property type="component" value="Unassembled WGS sequence"/>
</dbReference>
<sequence length="309" mass="32878">MKASRRILALIGALSATVSLMLTGCAASPPASADLRAAGIEPALPDPLAAYAQPAEAITKITQAVDILTTECFTRFGMTYRSAQDYDQVRESFKIADQRLYGITDLAVADVWGYMPAPSPDPAEPWYDEIATDQYQLVLAGVVNNQRPTPEDQKLSPGTVNGQPVPAGGCLGQARVEITGTIDTAPPTGRDLAMSLHSQAWFDAWNDPSTTAAKADWAACMAAAGYNRTDPVTDDLDLSNEIGVRASSEDVAQATTDIQCKTRTDFIATANASHVAHANALIEQHRDELRPVQAFYAAASAKADRATGH</sequence>
<evidence type="ECO:0000256" key="1">
    <source>
        <dbReference type="SAM" id="SignalP"/>
    </source>
</evidence>
<name>A0A3E0VAW6_9MICO</name>
<reference evidence="2 3" key="1">
    <citation type="submission" date="2017-04" db="EMBL/GenBank/DDBJ databases">
        <title>Comparative genome analysis of Subtercola boreus.</title>
        <authorList>
            <person name="Cho Y.-J."/>
            <person name="Cho A."/>
            <person name="Kim O.-S."/>
            <person name="Lee J.-I."/>
        </authorList>
    </citation>
    <scope>NUCLEOTIDE SEQUENCE [LARGE SCALE GENOMIC DNA]</scope>
    <source>
        <strain evidence="2 3">P27444</strain>
    </source>
</reference>
<comment type="caution">
    <text evidence="2">The sequence shown here is derived from an EMBL/GenBank/DDBJ whole genome shotgun (WGS) entry which is preliminary data.</text>
</comment>
<evidence type="ECO:0000313" key="2">
    <source>
        <dbReference type="EMBL" id="RFA06775.1"/>
    </source>
</evidence>
<dbReference type="RefSeq" id="WP_116284749.1">
    <property type="nucleotide sequence ID" value="NZ_NBXA01000050.1"/>
</dbReference>
<proteinExistence type="predicted"/>
<dbReference type="PROSITE" id="PS51257">
    <property type="entry name" value="PROKAR_LIPOPROTEIN"/>
    <property type="match status" value="1"/>
</dbReference>
<accession>A0A3E0VAW6</accession>
<evidence type="ECO:0008006" key="4">
    <source>
        <dbReference type="Google" id="ProtNLM"/>
    </source>
</evidence>
<organism evidence="2 3">
    <name type="scientific">Subtercola boreus</name>
    <dbReference type="NCBI Taxonomy" id="120213"/>
    <lineage>
        <taxon>Bacteria</taxon>
        <taxon>Bacillati</taxon>
        <taxon>Actinomycetota</taxon>
        <taxon>Actinomycetes</taxon>
        <taxon>Micrococcales</taxon>
        <taxon>Microbacteriaceae</taxon>
        <taxon>Subtercola</taxon>
    </lineage>
</organism>
<keyword evidence="1" id="KW-0732">Signal</keyword>
<feature type="chain" id="PRO_5039186918" description="DUF4439 domain-containing protein" evidence="1">
    <location>
        <begin position="34"/>
        <end position="309"/>
    </location>
</feature>
<protein>
    <recommendedName>
        <fullName evidence="4">DUF4439 domain-containing protein</fullName>
    </recommendedName>
</protein>
<dbReference type="EMBL" id="NBXA01000050">
    <property type="protein sequence ID" value="RFA06775.1"/>
    <property type="molecule type" value="Genomic_DNA"/>
</dbReference>